<name>A0AAD1S080_PELCU</name>
<evidence type="ECO:0000313" key="1">
    <source>
        <dbReference type="EMBL" id="CAH2283802.1"/>
    </source>
</evidence>
<accession>A0AAD1S080</accession>
<gene>
    <name evidence="1" type="ORF">PECUL_23A051601</name>
</gene>
<evidence type="ECO:0000313" key="2">
    <source>
        <dbReference type="Proteomes" id="UP001295444"/>
    </source>
</evidence>
<proteinExistence type="predicted"/>
<organism evidence="1 2">
    <name type="scientific">Pelobates cultripes</name>
    <name type="common">Western spadefoot toad</name>
    <dbReference type="NCBI Taxonomy" id="61616"/>
    <lineage>
        <taxon>Eukaryota</taxon>
        <taxon>Metazoa</taxon>
        <taxon>Chordata</taxon>
        <taxon>Craniata</taxon>
        <taxon>Vertebrata</taxon>
        <taxon>Euteleostomi</taxon>
        <taxon>Amphibia</taxon>
        <taxon>Batrachia</taxon>
        <taxon>Anura</taxon>
        <taxon>Pelobatoidea</taxon>
        <taxon>Pelobatidae</taxon>
        <taxon>Pelobates</taxon>
    </lineage>
</organism>
<sequence length="111" mass="12887">MSQLAELLPDSSPAVNICRYTTTHLLTFGLNHNVRKSVLSFTQTVWPATTTEDYESYYRKRMELAVNDNCLMGRMSDHSKNPPETYLGLATYWSPWYYTDEIERTRLLVVA</sequence>
<keyword evidence="2" id="KW-1185">Reference proteome</keyword>
<dbReference type="Proteomes" id="UP001295444">
    <property type="component" value="Chromosome 04"/>
</dbReference>
<protein>
    <submittedName>
        <fullName evidence="1">Uncharacterized protein</fullName>
    </submittedName>
</protein>
<dbReference type="AlphaFoldDB" id="A0AAD1S080"/>
<reference evidence="1" key="1">
    <citation type="submission" date="2022-03" db="EMBL/GenBank/DDBJ databases">
        <authorList>
            <person name="Alioto T."/>
            <person name="Alioto T."/>
            <person name="Gomez Garrido J."/>
        </authorList>
    </citation>
    <scope>NUCLEOTIDE SEQUENCE</scope>
</reference>
<dbReference type="EMBL" id="OW240915">
    <property type="protein sequence ID" value="CAH2283802.1"/>
    <property type="molecule type" value="Genomic_DNA"/>
</dbReference>